<feature type="transmembrane region" description="Helical" evidence="1">
    <location>
        <begin position="20"/>
        <end position="38"/>
    </location>
</feature>
<gene>
    <name evidence="2" type="ORF">PGLA_03770</name>
</gene>
<keyword evidence="1" id="KW-0472">Membrane</keyword>
<name>A0A168N4J1_9BACL</name>
<dbReference type="RefSeq" id="WP_068528906.1">
    <property type="nucleotide sequence ID" value="NZ_LVJH01000003.1"/>
</dbReference>
<accession>A0A168N4J1</accession>
<keyword evidence="1" id="KW-0812">Transmembrane</keyword>
<protein>
    <submittedName>
        <fullName evidence="2">Uncharacterized protein</fullName>
    </submittedName>
</protein>
<proteinExistence type="predicted"/>
<reference evidence="2 3" key="1">
    <citation type="submission" date="2016-03" db="EMBL/GenBank/DDBJ databases">
        <title>Draft genome sequence of Paenibacillus glacialis DSM 22343.</title>
        <authorList>
            <person name="Shin S.-K."/>
            <person name="Yi H."/>
        </authorList>
    </citation>
    <scope>NUCLEOTIDE SEQUENCE [LARGE SCALE GENOMIC DNA]</scope>
    <source>
        <strain evidence="2 3">DSM 22343</strain>
    </source>
</reference>
<keyword evidence="3" id="KW-1185">Reference proteome</keyword>
<sequence length="314" mass="36209">MFQMVTEFINTLSNSVESFILAGIAVVLFIWMYIRTALQLQTAGKEQLERLQKSLMLYSRVTGPISEMMERENNSLEEISYLITLLEECKAAPLLTSNLHEQIDAYIRERDHSRLSILHKTWVREVNRQIEEQSTLLRKWDRPSWGLSFWVLLKPSLPFVAVVASALWGLQLYQTLIGTEFDSSSFDIINAWARFISCIIATASLYLMFMYTRRLSHQLVYTSLYVLIAAVALFHLFGLNLALYIVSVQAILFIAGFTLTTKRTRRRARPYAGRDLVVEVQPKLTTTETLPLHAITQDQDVAELPRRSTRMHNK</sequence>
<keyword evidence="1" id="KW-1133">Transmembrane helix</keyword>
<evidence type="ECO:0000256" key="1">
    <source>
        <dbReference type="SAM" id="Phobius"/>
    </source>
</evidence>
<feature type="transmembrane region" description="Helical" evidence="1">
    <location>
        <begin position="147"/>
        <end position="171"/>
    </location>
</feature>
<feature type="transmembrane region" description="Helical" evidence="1">
    <location>
        <begin position="219"/>
        <end position="237"/>
    </location>
</feature>
<feature type="transmembrane region" description="Helical" evidence="1">
    <location>
        <begin position="243"/>
        <end position="261"/>
    </location>
</feature>
<dbReference type="EMBL" id="LVJH01000003">
    <property type="protein sequence ID" value="OAB45380.1"/>
    <property type="molecule type" value="Genomic_DNA"/>
</dbReference>
<feature type="transmembrane region" description="Helical" evidence="1">
    <location>
        <begin position="191"/>
        <end position="212"/>
    </location>
</feature>
<dbReference type="Proteomes" id="UP000076967">
    <property type="component" value="Unassembled WGS sequence"/>
</dbReference>
<comment type="caution">
    <text evidence="2">The sequence shown here is derived from an EMBL/GenBank/DDBJ whole genome shotgun (WGS) entry which is preliminary data.</text>
</comment>
<dbReference type="OrthoDB" id="2564821at2"/>
<dbReference type="AlphaFoldDB" id="A0A168N4J1"/>
<evidence type="ECO:0000313" key="2">
    <source>
        <dbReference type="EMBL" id="OAB45380.1"/>
    </source>
</evidence>
<organism evidence="2 3">
    <name type="scientific">Paenibacillus glacialis</name>
    <dbReference type="NCBI Taxonomy" id="494026"/>
    <lineage>
        <taxon>Bacteria</taxon>
        <taxon>Bacillati</taxon>
        <taxon>Bacillota</taxon>
        <taxon>Bacilli</taxon>
        <taxon>Bacillales</taxon>
        <taxon>Paenibacillaceae</taxon>
        <taxon>Paenibacillus</taxon>
    </lineage>
</organism>
<evidence type="ECO:0000313" key="3">
    <source>
        <dbReference type="Proteomes" id="UP000076967"/>
    </source>
</evidence>